<dbReference type="Proteomes" id="UP000699042">
    <property type="component" value="Unassembled WGS sequence"/>
</dbReference>
<gene>
    <name evidence="1" type="ORF">JMJ77_003673</name>
</gene>
<dbReference type="EMBL" id="JAESDN010000015">
    <property type="protein sequence ID" value="KAG7041571.1"/>
    <property type="molecule type" value="Genomic_DNA"/>
</dbReference>
<evidence type="ECO:0000313" key="2">
    <source>
        <dbReference type="Proteomes" id="UP000699042"/>
    </source>
</evidence>
<protein>
    <submittedName>
        <fullName evidence="1">Uncharacterized protein</fullName>
    </submittedName>
</protein>
<proteinExistence type="predicted"/>
<name>A0A9P7QWH3_9PEZI</name>
<comment type="caution">
    <text evidence="1">The sequence shown here is derived from an EMBL/GenBank/DDBJ whole genome shotgun (WGS) entry which is preliminary data.</text>
</comment>
<dbReference type="AlphaFoldDB" id="A0A9P7QWH3"/>
<evidence type="ECO:0000313" key="1">
    <source>
        <dbReference type="EMBL" id="KAG7041571.1"/>
    </source>
</evidence>
<keyword evidence="2" id="KW-1185">Reference proteome</keyword>
<sequence length="25" mass="2678">MQTTLKNVPVLVVSTLECMQGNQSG</sequence>
<accession>A0A9P7QWH3</accession>
<reference evidence="1" key="1">
    <citation type="submission" date="2021-05" db="EMBL/GenBank/DDBJ databases">
        <title>Comparative genomics of three Colletotrichum scovillei strains and genetic complementation revealed genes involved fungal growth and virulence on chili pepper.</title>
        <authorList>
            <person name="Hsieh D.-K."/>
            <person name="Chuang S.-C."/>
            <person name="Chen C.-Y."/>
            <person name="Chao Y.-T."/>
            <person name="Lu M.-Y.J."/>
            <person name="Lee M.-H."/>
            <person name="Shih M.-C."/>
        </authorList>
    </citation>
    <scope>NUCLEOTIDE SEQUENCE</scope>
    <source>
        <strain evidence="1">Coll-153</strain>
    </source>
</reference>
<organism evidence="1 2">
    <name type="scientific">Colletotrichum scovillei</name>
    <dbReference type="NCBI Taxonomy" id="1209932"/>
    <lineage>
        <taxon>Eukaryota</taxon>
        <taxon>Fungi</taxon>
        <taxon>Dikarya</taxon>
        <taxon>Ascomycota</taxon>
        <taxon>Pezizomycotina</taxon>
        <taxon>Sordariomycetes</taxon>
        <taxon>Hypocreomycetidae</taxon>
        <taxon>Glomerellales</taxon>
        <taxon>Glomerellaceae</taxon>
        <taxon>Colletotrichum</taxon>
        <taxon>Colletotrichum acutatum species complex</taxon>
    </lineage>
</organism>